<accession>A0A163B791</accession>
<feature type="transmembrane region" description="Helical" evidence="4">
    <location>
        <begin position="71"/>
        <end position="89"/>
    </location>
</feature>
<evidence type="ECO:0000259" key="5">
    <source>
        <dbReference type="PROSITE" id="PS01124"/>
    </source>
</evidence>
<dbReference type="InterPro" id="IPR018060">
    <property type="entry name" value="HTH_AraC"/>
</dbReference>
<keyword evidence="4" id="KW-0472">Membrane</keyword>
<dbReference type="EMBL" id="LQRT01000007">
    <property type="protein sequence ID" value="KZS41110.1"/>
    <property type="molecule type" value="Genomic_DNA"/>
</dbReference>
<feature type="transmembrane region" description="Helical" evidence="4">
    <location>
        <begin position="180"/>
        <end position="201"/>
    </location>
</feature>
<keyword evidence="4" id="KW-1133">Transmembrane helix</keyword>
<evidence type="ECO:0000256" key="2">
    <source>
        <dbReference type="ARBA" id="ARBA00023125"/>
    </source>
</evidence>
<dbReference type="Proteomes" id="UP000076715">
    <property type="component" value="Unassembled WGS sequence"/>
</dbReference>
<keyword evidence="2" id="KW-0238">DNA-binding</keyword>
<feature type="transmembrane region" description="Helical" evidence="4">
    <location>
        <begin position="6"/>
        <end position="26"/>
    </location>
</feature>
<comment type="caution">
    <text evidence="6">The sequence shown here is derived from an EMBL/GenBank/DDBJ whole genome shotgun (WGS) entry which is preliminary data.</text>
</comment>
<evidence type="ECO:0000256" key="1">
    <source>
        <dbReference type="ARBA" id="ARBA00023015"/>
    </source>
</evidence>
<dbReference type="GO" id="GO:0043565">
    <property type="term" value="F:sequence-specific DNA binding"/>
    <property type="evidence" value="ECO:0007669"/>
    <property type="project" value="InterPro"/>
</dbReference>
<dbReference type="Pfam" id="PF12833">
    <property type="entry name" value="HTH_18"/>
    <property type="match status" value="1"/>
</dbReference>
<feature type="transmembrane region" description="Helical" evidence="4">
    <location>
        <begin position="213"/>
        <end position="231"/>
    </location>
</feature>
<name>A0A163B791_9FLAO</name>
<sequence length="382" mass="44645">MDKYSLLGFITLIIVFVGLLLSIFLLTVKTQNKIANRLLALYFIVFSIHISVFFYTSYIELPLVIEMLRDQIISLSSPLLFLYLVANIYSDFKLRYIHLCHLLPFLIEIILFIPNFYGVNHEERVIFTENYNSQIIVKISVVVGSVISLFYLILMFSELKKYKHLLVENYSSTTSFNYNWLYQLTIVISSIFVFSQFKQLYKFTGTDIETLNILRLVLIILLLGFLTWIMLKSMYQPELFKGIDSGHKLVKTLVKKDNSKTVSESSQQESIEANIQRLNKFMEEEEPFLDSSLTIQKLAHQFQMPSRELSILINHHLNQHFFDFITSFRIKKAILLLKNPMNKKLTILEILYDVGFNSKSPFNKAFKKHTGLTPTEYRAKLS</sequence>
<dbReference type="SMART" id="SM00342">
    <property type="entry name" value="HTH_ARAC"/>
    <property type="match status" value="1"/>
</dbReference>
<dbReference type="SUPFAM" id="SSF46689">
    <property type="entry name" value="Homeodomain-like"/>
    <property type="match status" value="1"/>
</dbReference>
<feature type="transmembrane region" description="Helical" evidence="4">
    <location>
        <begin position="96"/>
        <end position="115"/>
    </location>
</feature>
<keyword evidence="3" id="KW-0804">Transcription</keyword>
<proteinExistence type="predicted"/>
<dbReference type="InterPro" id="IPR018062">
    <property type="entry name" value="HTH_AraC-typ_CS"/>
</dbReference>
<keyword evidence="7" id="KW-1185">Reference proteome</keyword>
<evidence type="ECO:0000313" key="6">
    <source>
        <dbReference type="EMBL" id="KZS41110.1"/>
    </source>
</evidence>
<evidence type="ECO:0000313" key="7">
    <source>
        <dbReference type="Proteomes" id="UP000076715"/>
    </source>
</evidence>
<keyword evidence="4" id="KW-0812">Transmembrane</keyword>
<dbReference type="RefSeq" id="WP_066312925.1">
    <property type="nucleotide sequence ID" value="NZ_LQRT01000007.1"/>
</dbReference>
<gene>
    <name evidence="6" type="ORF">AWE51_23455</name>
</gene>
<feature type="transmembrane region" description="Helical" evidence="4">
    <location>
        <begin position="135"/>
        <end position="159"/>
    </location>
</feature>
<dbReference type="PANTHER" id="PTHR43280">
    <property type="entry name" value="ARAC-FAMILY TRANSCRIPTIONAL REGULATOR"/>
    <property type="match status" value="1"/>
</dbReference>
<dbReference type="PRINTS" id="PR00032">
    <property type="entry name" value="HTHARAC"/>
</dbReference>
<protein>
    <recommendedName>
        <fullName evidence="5">HTH araC/xylS-type domain-containing protein</fullName>
    </recommendedName>
</protein>
<dbReference type="GO" id="GO:0003700">
    <property type="term" value="F:DNA-binding transcription factor activity"/>
    <property type="evidence" value="ECO:0007669"/>
    <property type="project" value="InterPro"/>
</dbReference>
<dbReference type="PROSITE" id="PS01124">
    <property type="entry name" value="HTH_ARAC_FAMILY_2"/>
    <property type="match status" value="1"/>
</dbReference>
<reference evidence="6 7" key="1">
    <citation type="submission" date="2016-01" db="EMBL/GenBank/DDBJ databases">
        <title>The draft genome sequence of Aquimarina sp. RZW4-3-2.</title>
        <authorList>
            <person name="Wang Y."/>
        </authorList>
    </citation>
    <scope>NUCLEOTIDE SEQUENCE [LARGE SCALE GENOMIC DNA]</scope>
    <source>
        <strain evidence="6 7">RZW4-3-2</strain>
    </source>
</reference>
<dbReference type="Gene3D" id="1.10.10.60">
    <property type="entry name" value="Homeodomain-like"/>
    <property type="match status" value="2"/>
</dbReference>
<dbReference type="OrthoDB" id="9779074at2"/>
<organism evidence="6 7">
    <name type="scientific">Aquimarina aggregata</name>
    <dbReference type="NCBI Taxonomy" id="1642818"/>
    <lineage>
        <taxon>Bacteria</taxon>
        <taxon>Pseudomonadati</taxon>
        <taxon>Bacteroidota</taxon>
        <taxon>Flavobacteriia</taxon>
        <taxon>Flavobacteriales</taxon>
        <taxon>Flavobacteriaceae</taxon>
        <taxon>Aquimarina</taxon>
    </lineage>
</organism>
<evidence type="ECO:0000256" key="4">
    <source>
        <dbReference type="SAM" id="Phobius"/>
    </source>
</evidence>
<dbReference type="PROSITE" id="PS00041">
    <property type="entry name" value="HTH_ARAC_FAMILY_1"/>
    <property type="match status" value="1"/>
</dbReference>
<dbReference type="PANTHER" id="PTHR43280:SF29">
    <property type="entry name" value="ARAC-FAMILY TRANSCRIPTIONAL REGULATOR"/>
    <property type="match status" value="1"/>
</dbReference>
<dbReference type="STRING" id="1642818.AWE51_23455"/>
<feature type="transmembrane region" description="Helical" evidence="4">
    <location>
        <begin position="38"/>
        <end position="59"/>
    </location>
</feature>
<dbReference type="InterPro" id="IPR009057">
    <property type="entry name" value="Homeodomain-like_sf"/>
</dbReference>
<dbReference type="AlphaFoldDB" id="A0A163B791"/>
<evidence type="ECO:0000256" key="3">
    <source>
        <dbReference type="ARBA" id="ARBA00023163"/>
    </source>
</evidence>
<dbReference type="InterPro" id="IPR020449">
    <property type="entry name" value="Tscrpt_reg_AraC-type_HTH"/>
</dbReference>
<keyword evidence="1" id="KW-0805">Transcription regulation</keyword>
<feature type="domain" description="HTH araC/xylS-type" evidence="5">
    <location>
        <begin position="276"/>
        <end position="380"/>
    </location>
</feature>